<keyword evidence="3" id="KW-1185">Reference proteome</keyword>
<organism evidence="2 3">
    <name type="scientific">Winogradskyella wandonensis</name>
    <dbReference type="NCBI Taxonomy" id="1442586"/>
    <lineage>
        <taxon>Bacteria</taxon>
        <taxon>Pseudomonadati</taxon>
        <taxon>Bacteroidota</taxon>
        <taxon>Flavobacteriia</taxon>
        <taxon>Flavobacteriales</taxon>
        <taxon>Flavobacteriaceae</taxon>
        <taxon>Winogradskyella</taxon>
    </lineage>
</organism>
<name>A0A4R1KJ61_9FLAO</name>
<dbReference type="Proteomes" id="UP000295714">
    <property type="component" value="Unassembled WGS sequence"/>
</dbReference>
<accession>A0A4R1KJ61</accession>
<dbReference type="RefSeq" id="WP_132705913.1">
    <property type="nucleotide sequence ID" value="NZ_SMGI01000005.1"/>
</dbReference>
<comment type="caution">
    <text evidence="2">The sequence shown here is derived from an EMBL/GenBank/DDBJ whole genome shotgun (WGS) entry which is preliminary data.</text>
</comment>
<evidence type="ECO:0000313" key="3">
    <source>
        <dbReference type="Proteomes" id="UP000295714"/>
    </source>
</evidence>
<evidence type="ECO:0000313" key="2">
    <source>
        <dbReference type="EMBL" id="TCK64858.1"/>
    </source>
</evidence>
<reference evidence="2 3" key="1">
    <citation type="journal article" date="2015" name="Stand. Genomic Sci.">
        <title>Genomic Encyclopedia of Bacterial and Archaeal Type Strains, Phase III: the genomes of soil and plant-associated and newly described type strains.</title>
        <authorList>
            <person name="Whitman W.B."/>
            <person name="Woyke T."/>
            <person name="Klenk H.P."/>
            <person name="Zhou Y."/>
            <person name="Lilburn T.G."/>
            <person name="Beck B.J."/>
            <person name="De Vos P."/>
            <person name="Vandamme P."/>
            <person name="Eisen J.A."/>
            <person name="Garrity G."/>
            <person name="Hugenholtz P."/>
            <person name="Kyrpides N.C."/>
        </authorList>
    </citation>
    <scope>NUCLEOTIDE SEQUENCE [LARGE SCALE GENOMIC DNA]</scope>
    <source>
        <strain evidence="2 3">CECT 8445</strain>
    </source>
</reference>
<dbReference type="EMBL" id="SMGI01000005">
    <property type="protein sequence ID" value="TCK64858.1"/>
    <property type="molecule type" value="Genomic_DNA"/>
</dbReference>
<dbReference type="PROSITE" id="PS51257">
    <property type="entry name" value="PROKAR_LIPOPROTEIN"/>
    <property type="match status" value="1"/>
</dbReference>
<evidence type="ECO:0000256" key="1">
    <source>
        <dbReference type="SAM" id="SignalP"/>
    </source>
</evidence>
<proteinExistence type="predicted"/>
<evidence type="ECO:0008006" key="4">
    <source>
        <dbReference type="Google" id="ProtNLM"/>
    </source>
</evidence>
<gene>
    <name evidence="2" type="ORF">DFQ05_2597</name>
</gene>
<dbReference type="AlphaFoldDB" id="A0A4R1KJ61"/>
<dbReference type="OrthoDB" id="5496093at2"/>
<feature type="signal peptide" evidence="1">
    <location>
        <begin position="1"/>
        <end position="21"/>
    </location>
</feature>
<protein>
    <recommendedName>
        <fullName evidence="4">Septum formation inhibitor Maf</fullName>
    </recommendedName>
</protein>
<keyword evidence="1" id="KW-0732">Signal</keyword>
<feature type="chain" id="PRO_5020401518" description="Septum formation inhibitor Maf" evidence="1">
    <location>
        <begin position="22"/>
        <end position="315"/>
    </location>
</feature>
<sequence length="315" mass="36142">MNNPIKSMTVFTSLLSLLVIAFSCKEEQKPIDKQLAVTDNTIKTEILKSAEPLSKEFNDYWYAGEAEISSYKLEQARYGEMRDGTAVLVYVTEDFLPEEQVKADNYSKDNTSVLKLNATKNFNTGIYPYSIMQSTFYPVANNQHALKVTASIQEWCGHVYAQLNNRDNFEIKAHSYFETEADQNLNLEKSITENEIWTQLRVNPKSLPTGELKILPSLEFLRLKHLKFKALNAEATLNDDSYKIHYPEINRTLKINFNPNFPFDIISWEETYPDGYGPNAKLLTTKANKIKTIKSAYWSKNSNSDENLRNTLGLE</sequence>